<name>A0ABQ0LHZ0_MYCCL</name>
<feature type="signal peptide" evidence="2">
    <location>
        <begin position="1"/>
        <end position="19"/>
    </location>
</feature>
<feature type="region of interest" description="Disordered" evidence="1">
    <location>
        <begin position="84"/>
        <end position="110"/>
    </location>
</feature>
<proteinExistence type="predicted"/>
<feature type="compositionally biased region" description="Polar residues" evidence="1">
    <location>
        <begin position="84"/>
        <end position="96"/>
    </location>
</feature>
<feature type="chain" id="PRO_5047477908" evidence="2">
    <location>
        <begin position="20"/>
        <end position="234"/>
    </location>
</feature>
<evidence type="ECO:0000256" key="2">
    <source>
        <dbReference type="SAM" id="SignalP"/>
    </source>
</evidence>
<feature type="compositionally biased region" description="Low complexity" evidence="1">
    <location>
        <begin position="183"/>
        <end position="203"/>
    </location>
</feature>
<keyword evidence="2" id="KW-0732">Signal</keyword>
<feature type="region of interest" description="Disordered" evidence="1">
    <location>
        <begin position="170"/>
        <end position="217"/>
    </location>
</feature>
<evidence type="ECO:0000313" key="4">
    <source>
        <dbReference type="Proteomes" id="UP000815677"/>
    </source>
</evidence>
<evidence type="ECO:0000313" key="3">
    <source>
        <dbReference type="EMBL" id="GAT50708.1"/>
    </source>
</evidence>
<sequence>MASILSILCCCCGHGRSAAHDADEVNENSRLIPSNVDASPPNIEYTDQQRMEERLLSIVRTKERKMVNVISQIPFNLHGRVITPNPSLSRSVSLSTGRPEPPHSHIDVREPLTVQLARPIHSRNASGSQSNDSHPSSRDVSLARERVLQPPREPILNARLVTPLAAGVVPPRERVGRPRRRATSVSSSRETGTGTETLSSTSSAIGPSPPDVRPLDEICWSWGDEGVLSTSPKP</sequence>
<keyword evidence="4" id="KW-1185">Reference proteome</keyword>
<dbReference type="EMBL" id="DF846591">
    <property type="protein sequence ID" value="GAT50708.1"/>
    <property type="molecule type" value="Genomic_DNA"/>
</dbReference>
<gene>
    <name evidence="3" type="ORF">MCHLO_07916</name>
</gene>
<protein>
    <submittedName>
        <fullName evidence="3">Uncharacterized protein</fullName>
    </submittedName>
</protein>
<feature type="region of interest" description="Disordered" evidence="1">
    <location>
        <begin position="123"/>
        <end position="142"/>
    </location>
</feature>
<organism evidence="3 4">
    <name type="scientific">Mycena chlorophos</name>
    <name type="common">Agaric fungus</name>
    <name type="synonym">Agaricus chlorophos</name>
    <dbReference type="NCBI Taxonomy" id="658473"/>
    <lineage>
        <taxon>Eukaryota</taxon>
        <taxon>Fungi</taxon>
        <taxon>Dikarya</taxon>
        <taxon>Basidiomycota</taxon>
        <taxon>Agaricomycotina</taxon>
        <taxon>Agaricomycetes</taxon>
        <taxon>Agaricomycetidae</taxon>
        <taxon>Agaricales</taxon>
        <taxon>Marasmiineae</taxon>
        <taxon>Mycenaceae</taxon>
        <taxon>Mycena</taxon>
    </lineage>
</organism>
<feature type="compositionally biased region" description="Polar residues" evidence="1">
    <location>
        <begin position="123"/>
        <end position="134"/>
    </location>
</feature>
<accession>A0ABQ0LHZ0</accession>
<feature type="compositionally biased region" description="Basic and acidic residues" evidence="1">
    <location>
        <begin position="100"/>
        <end position="110"/>
    </location>
</feature>
<dbReference type="Proteomes" id="UP000815677">
    <property type="component" value="Unassembled WGS sequence"/>
</dbReference>
<evidence type="ECO:0000256" key="1">
    <source>
        <dbReference type="SAM" id="MobiDB-lite"/>
    </source>
</evidence>
<reference evidence="3" key="1">
    <citation type="submission" date="2014-09" db="EMBL/GenBank/DDBJ databases">
        <title>Genome sequence of the luminous mushroom Mycena chlorophos for searching fungal bioluminescence genes.</title>
        <authorList>
            <person name="Tanaka Y."/>
            <person name="Kasuga D."/>
            <person name="Oba Y."/>
            <person name="Hase S."/>
            <person name="Sato K."/>
            <person name="Oba Y."/>
            <person name="Sakakibara Y."/>
        </authorList>
    </citation>
    <scope>NUCLEOTIDE SEQUENCE</scope>
</reference>